<feature type="domain" description="HTH cro/C1-type" evidence="2">
    <location>
        <begin position="7"/>
        <end position="61"/>
    </location>
</feature>
<sequence length="380" mass="42558">MIYGQRVRQLRVMHQLTQSELAERVLSTQDRISRIENDEIVCGAELAEMLAVELGVTSEYLKRRPAQSLIALSPQFRARSRVPQRVRYSAMEWANFVNEEYQRLSVGTTAIPARLTGVENERPVEAAHRVRESLGFNQDEPLPYLVLAVERLGARVLCLPIAVPALDGFSAWCQGTPVIALMRGVPADRVRFTVAHELGHLVLHRTGQVGRDVEAEADEFASELLMPRHSISGSIPRSPTLNSLTMVKTQWGVSIKALVRRAKELGLIDSDRALSLYKQISKRGWNRREPGFVPEEKPRAFRKLAEINYGAGPNVELMAHDAGWSQELAFDVLDGYAQPDQLPRKARQGRSAAPTDADNVVYLSQRRRSHAVTPSERSTL</sequence>
<dbReference type="GO" id="GO:0003677">
    <property type="term" value="F:DNA binding"/>
    <property type="evidence" value="ECO:0007669"/>
    <property type="project" value="InterPro"/>
</dbReference>
<dbReference type="SUPFAM" id="SSF47413">
    <property type="entry name" value="lambda repressor-like DNA-binding domains"/>
    <property type="match status" value="1"/>
</dbReference>
<dbReference type="Proteomes" id="UP000238362">
    <property type="component" value="Unassembled WGS sequence"/>
</dbReference>
<protein>
    <submittedName>
        <fullName evidence="3">Zn-dependent peptidase ImmA (M78 family)</fullName>
    </submittedName>
</protein>
<dbReference type="InterPro" id="IPR001387">
    <property type="entry name" value="Cro/C1-type_HTH"/>
</dbReference>
<dbReference type="AlphaFoldDB" id="A0A2T0LUW2"/>
<gene>
    <name evidence="3" type="ORF">B0I33_105221</name>
</gene>
<dbReference type="Pfam" id="PF06114">
    <property type="entry name" value="Peptidase_M78"/>
    <property type="match status" value="1"/>
</dbReference>
<dbReference type="RefSeq" id="WP_106179137.1">
    <property type="nucleotide sequence ID" value="NZ_PVNH01000005.1"/>
</dbReference>
<dbReference type="SMART" id="SM00530">
    <property type="entry name" value="HTH_XRE"/>
    <property type="match status" value="1"/>
</dbReference>
<comment type="caution">
    <text evidence="3">The sequence shown here is derived from an EMBL/GenBank/DDBJ whole genome shotgun (WGS) entry which is preliminary data.</text>
</comment>
<name>A0A2T0LUW2_9PSEU</name>
<dbReference type="Pfam" id="PF01381">
    <property type="entry name" value="HTH_3"/>
    <property type="match status" value="1"/>
</dbReference>
<dbReference type="InterPro" id="IPR010982">
    <property type="entry name" value="Lambda_DNA-bd_dom_sf"/>
</dbReference>
<organism evidence="3 4">
    <name type="scientific">Prauserella shujinwangii</name>
    <dbReference type="NCBI Taxonomy" id="1453103"/>
    <lineage>
        <taxon>Bacteria</taxon>
        <taxon>Bacillati</taxon>
        <taxon>Actinomycetota</taxon>
        <taxon>Actinomycetes</taxon>
        <taxon>Pseudonocardiales</taxon>
        <taxon>Pseudonocardiaceae</taxon>
        <taxon>Prauserella</taxon>
    </lineage>
</organism>
<accession>A0A2T0LUW2</accession>
<dbReference type="InterPro" id="IPR052345">
    <property type="entry name" value="Rad_response_metalloprotease"/>
</dbReference>
<dbReference type="InterPro" id="IPR010359">
    <property type="entry name" value="IrrE_HExxH"/>
</dbReference>
<dbReference type="Gene3D" id="1.10.10.2910">
    <property type="match status" value="1"/>
</dbReference>
<dbReference type="PANTHER" id="PTHR43236:SF1">
    <property type="entry name" value="BLL7220 PROTEIN"/>
    <property type="match status" value="1"/>
</dbReference>
<evidence type="ECO:0000313" key="3">
    <source>
        <dbReference type="EMBL" id="PRX47641.1"/>
    </source>
</evidence>
<evidence type="ECO:0000259" key="2">
    <source>
        <dbReference type="PROSITE" id="PS50943"/>
    </source>
</evidence>
<dbReference type="PANTHER" id="PTHR43236">
    <property type="entry name" value="ANTITOXIN HIGA1"/>
    <property type="match status" value="1"/>
</dbReference>
<evidence type="ECO:0000256" key="1">
    <source>
        <dbReference type="ARBA" id="ARBA00007227"/>
    </source>
</evidence>
<dbReference type="OrthoDB" id="9794834at2"/>
<proteinExistence type="inferred from homology"/>
<keyword evidence="4" id="KW-1185">Reference proteome</keyword>
<dbReference type="PROSITE" id="PS50943">
    <property type="entry name" value="HTH_CROC1"/>
    <property type="match status" value="1"/>
</dbReference>
<dbReference type="EMBL" id="PVNH01000005">
    <property type="protein sequence ID" value="PRX47641.1"/>
    <property type="molecule type" value="Genomic_DNA"/>
</dbReference>
<dbReference type="CDD" id="cd00093">
    <property type="entry name" value="HTH_XRE"/>
    <property type="match status" value="1"/>
</dbReference>
<dbReference type="Gene3D" id="1.10.260.40">
    <property type="entry name" value="lambda repressor-like DNA-binding domains"/>
    <property type="match status" value="1"/>
</dbReference>
<reference evidence="3 4" key="1">
    <citation type="submission" date="2018-03" db="EMBL/GenBank/DDBJ databases">
        <title>Genomic Encyclopedia of Type Strains, Phase III (KMG-III): the genomes of soil and plant-associated and newly described type strains.</title>
        <authorList>
            <person name="Whitman W."/>
        </authorList>
    </citation>
    <scope>NUCLEOTIDE SEQUENCE [LARGE SCALE GENOMIC DNA]</scope>
    <source>
        <strain evidence="3 4">CGMCC 4.7125</strain>
    </source>
</reference>
<comment type="similarity">
    <text evidence="1">Belongs to the short-chain fatty acyl-CoA assimilation regulator (ScfR) family.</text>
</comment>
<evidence type="ECO:0000313" key="4">
    <source>
        <dbReference type="Proteomes" id="UP000238362"/>
    </source>
</evidence>